<gene>
    <name evidence="2" type="ORF">BDA99DRAFT_448241</name>
</gene>
<protein>
    <submittedName>
        <fullName evidence="2">Acyl-CoA N-acyltransferase</fullName>
    </submittedName>
</protein>
<dbReference type="CDD" id="cd04301">
    <property type="entry name" value="NAT_SF"/>
    <property type="match status" value="1"/>
</dbReference>
<sequence>MTNTPSYQNPKVILATTPEEKKKCADVRVKVFVEELGYPPELESLDTMDAIATLWLATCEKVDIKNNTITTIPVGTIRMLPYDEDDTVGVLSRLAVVSETRGMRLGQKLVEAFEDGVKDAGKKAIMVQGVAEKRSFYEALGYTVEMDETYIKDGSPHYKFWKRNL</sequence>
<evidence type="ECO:0000259" key="1">
    <source>
        <dbReference type="PROSITE" id="PS51186"/>
    </source>
</evidence>
<evidence type="ECO:0000313" key="2">
    <source>
        <dbReference type="EMBL" id="KAI9244840.1"/>
    </source>
</evidence>
<reference evidence="2" key="2">
    <citation type="submission" date="2023-02" db="EMBL/GenBank/DDBJ databases">
        <authorList>
            <consortium name="DOE Joint Genome Institute"/>
            <person name="Mondo S.J."/>
            <person name="Chang Y."/>
            <person name="Wang Y."/>
            <person name="Ahrendt S."/>
            <person name="Andreopoulos W."/>
            <person name="Barry K."/>
            <person name="Beard J."/>
            <person name="Benny G.L."/>
            <person name="Blankenship S."/>
            <person name="Bonito G."/>
            <person name="Cuomo C."/>
            <person name="Desiro A."/>
            <person name="Gervers K.A."/>
            <person name="Hundley H."/>
            <person name="Kuo A."/>
            <person name="LaButti K."/>
            <person name="Lang B.F."/>
            <person name="Lipzen A."/>
            <person name="O'Donnell K."/>
            <person name="Pangilinan J."/>
            <person name="Reynolds N."/>
            <person name="Sandor L."/>
            <person name="Smith M.W."/>
            <person name="Tsang A."/>
            <person name="Grigoriev I.V."/>
            <person name="Stajich J.E."/>
            <person name="Spatafora J.W."/>
        </authorList>
    </citation>
    <scope>NUCLEOTIDE SEQUENCE</scope>
    <source>
        <strain evidence="2">RSA 2281</strain>
    </source>
</reference>
<keyword evidence="3" id="KW-1185">Reference proteome</keyword>
<dbReference type="EMBL" id="JAIXMP010000056">
    <property type="protein sequence ID" value="KAI9244840.1"/>
    <property type="molecule type" value="Genomic_DNA"/>
</dbReference>
<dbReference type="InterPro" id="IPR039143">
    <property type="entry name" value="GNPNAT1-like"/>
</dbReference>
<dbReference type="Gene3D" id="3.40.630.30">
    <property type="match status" value="1"/>
</dbReference>
<name>A0AAD5JM85_9FUNG</name>
<dbReference type="InterPro" id="IPR016181">
    <property type="entry name" value="Acyl_CoA_acyltransferase"/>
</dbReference>
<reference evidence="2" key="1">
    <citation type="journal article" date="2022" name="IScience">
        <title>Evolution of zygomycete secretomes and the origins of terrestrial fungal ecologies.</title>
        <authorList>
            <person name="Chang Y."/>
            <person name="Wang Y."/>
            <person name="Mondo S."/>
            <person name="Ahrendt S."/>
            <person name="Andreopoulos W."/>
            <person name="Barry K."/>
            <person name="Beard J."/>
            <person name="Benny G.L."/>
            <person name="Blankenship S."/>
            <person name="Bonito G."/>
            <person name="Cuomo C."/>
            <person name="Desiro A."/>
            <person name="Gervers K.A."/>
            <person name="Hundley H."/>
            <person name="Kuo A."/>
            <person name="LaButti K."/>
            <person name="Lang B.F."/>
            <person name="Lipzen A."/>
            <person name="O'Donnell K."/>
            <person name="Pangilinan J."/>
            <person name="Reynolds N."/>
            <person name="Sandor L."/>
            <person name="Smith M.E."/>
            <person name="Tsang A."/>
            <person name="Grigoriev I.V."/>
            <person name="Stajich J.E."/>
            <person name="Spatafora J.W."/>
        </authorList>
    </citation>
    <scope>NUCLEOTIDE SEQUENCE</scope>
    <source>
        <strain evidence="2">RSA 2281</strain>
    </source>
</reference>
<comment type="caution">
    <text evidence="2">The sequence shown here is derived from an EMBL/GenBank/DDBJ whole genome shotgun (WGS) entry which is preliminary data.</text>
</comment>
<dbReference type="GO" id="GO:0008080">
    <property type="term" value="F:N-acetyltransferase activity"/>
    <property type="evidence" value="ECO:0007669"/>
    <property type="project" value="TreeGrafter"/>
</dbReference>
<organism evidence="2 3">
    <name type="scientific">Phascolomyces articulosus</name>
    <dbReference type="NCBI Taxonomy" id="60185"/>
    <lineage>
        <taxon>Eukaryota</taxon>
        <taxon>Fungi</taxon>
        <taxon>Fungi incertae sedis</taxon>
        <taxon>Mucoromycota</taxon>
        <taxon>Mucoromycotina</taxon>
        <taxon>Mucoromycetes</taxon>
        <taxon>Mucorales</taxon>
        <taxon>Lichtheimiaceae</taxon>
        <taxon>Phascolomyces</taxon>
    </lineage>
</organism>
<dbReference type="Pfam" id="PF13508">
    <property type="entry name" value="Acetyltransf_7"/>
    <property type="match status" value="1"/>
</dbReference>
<dbReference type="Proteomes" id="UP001209540">
    <property type="component" value="Unassembled WGS sequence"/>
</dbReference>
<dbReference type="PANTHER" id="PTHR13355">
    <property type="entry name" value="GLUCOSAMINE 6-PHOSPHATE N-ACETYLTRANSFERASE"/>
    <property type="match status" value="1"/>
</dbReference>
<dbReference type="AlphaFoldDB" id="A0AAD5JM85"/>
<evidence type="ECO:0000313" key="3">
    <source>
        <dbReference type="Proteomes" id="UP001209540"/>
    </source>
</evidence>
<dbReference type="PROSITE" id="PS51186">
    <property type="entry name" value="GNAT"/>
    <property type="match status" value="1"/>
</dbReference>
<feature type="domain" description="N-acetyltransferase" evidence="1">
    <location>
        <begin position="11"/>
        <end position="165"/>
    </location>
</feature>
<dbReference type="PANTHER" id="PTHR13355:SF22">
    <property type="entry name" value="SLL0786 PROTEIN"/>
    <property type="match status" value="1"/>
</dbReference>
<dbReference type="InterPro" id="IPR000182">
    <property type="entry name" value="GNAT_dom"/>
</dbReference>
<accession>A0AAD5JM85</accession>
<dbReference type="SUPFAM" id="SSF55729">
    <property type="entry name" value="Acyl-CoA N-acyltransferases (Nat)"/>
    <property type="match status" value="1"/>
</dbReference>
<proteinExistence type="predicted"/>